<comment type="caution">
    <text evidence="2">The sequence shown here is derived from an EMBL/GenBank/DDBJ whole genome shotgun (WGS) entry which is preliminary data.</text>
</comment>
<feature type="region of interest" description="Disordered" evidence="1">
    <location>
        <begin position="257"/>
        <end position="351"/>
    </location>
</feature>
<gene>
    <name evidence="2" type="ORF">PGLA1383_LOCUS53389</name>
</gene>
<feature type="compositionally biased region" description="Basic and acidic residues" evidence="1">
    <location>
        <begin position="464"/>
        <end position="476"/>
    </location>
</feature>
<reference evidence="2" key="1">
    <citation type="submission" date="2021-02" db="EMBL/GenBank/DDBJ databases">
        <authorList>
            <person name="Dougan E. K."/>
            <person name="Rhodes N."/>
            <person name="Thang M."/>
            <person name="Chan C."/>
        </authorList>
    </citation>
    <scope>NUCLEOTIDE SEQUENCE</scope>
</reference>
<accession>A0A813HK60</accession>
<protein>
    <submittedName>
        <fullName evidence="2">Uncharacterized protein</fullName>
    </submittedName>
</protein>
<feature type="compositionally biased region" description="Basic and acidic residues" evidence="1">
    <location>
        <begin position="225"/>
        <end position="242"/>
    </location>
</feature>
<feature type="compositionally biased region" description="Basic and acidic residues" evidence="1">
    <location>
        <begin position="151"/>
        <end position="163"/>
    </location>
</feature>
<dbReference type="AlphaFoldDB" id="A0A813HK60"/>
<feature type="region of interest" description="Disordered" evidence="1">
    <location>
        <begin position="415"/>
        <end position="597"/>
    </location>
</feature>
<name>A0A813HK60_POLGL</name>
<organism evidence="2 3">
    <name type="scientific">Polarella glacialis</name>
    <name type="common">Dinoflagellate</name>
    <dbReference type="NCBI Taxonomy" id="89957"/>
    <lineage>
        <taxon>Eukaryota</taxon>
        <taxon>Sar</taxon>
        <taxon>Alveolata</taxon>
        <taxon>Dinophyceae</taxon>
        <taxon>Suessiales</taxon>
        <taxon>Suessiaceae</taxon>
        <taxon>Polarella</taxon>
    </lineage>
</organism>
<feature type="region of interest" description="Disordered" evidence="1">
    <location>
        <begin position="223"/>
        <end position="243"/>
    </location>
</feature>
<feature type="region of interest" description="Disordered" evidence="1">
    <location>
        <begin position="1"/>
        <end position="44"/>
    </location>
</feature>
<feature type="compositionally biased region" description="Basic and acidic residues" evidence="1">
    <location>
        <begin position="575"/>
        <end position="597"/>
    </location>
</feature>
<feature type="compositionally biased region" description="Basic and acidic residues" evidence="1">
    <location>
        <begin position="524"/>
        <end position="540"/>
    </location>
</feature>
<feature type="compositionally biased region" description="Basic and acidic residues" evidence="1">
    <location>
        <begin position="642"/>
        <end position="660"/>
    </location>
</feature>
<feature type="compositionally biased region" description="Basic and acidic residues" evidence="1">
    <location>
        <begin position="109"/>
        <end position="127"/>
    </location>
</feature>
<evidence type="ECO:0000313" key="2">
    <source>
        <dbReference type="EMBL" id="CAE8638124.1"/>
    </source>
</evidence>
<proteinExistence type="predicted"/>
<feature type="compositionally biased region" description="Acidic residues" evidence="1">
    <location>
        <begin position="627"/>
        <end position="641"/>
    </location>
</feature>
<dbReference type="EMBL" id="CAJNNV010031867">
    <property type="protein sequence ID" value="CAE8638124.1"/>
    <property type="molecule type" value="Genomic_DNA"/>
</dbReference>
<feature type="compositionally biased region" description="Basic and acidic residues" evidence="1">
    <location>
        <begin position="266"/>
        <end position="344"/>
    </location>
</feature>
<evidence type="ECO:0000313" key="3">
    <source>
        <dbReference type="Proteomes" id="UP000654075"/>
    </source>
</evidence>
<keyword evidence="3" id="KW-1185">Reference proteome</keyword>
<dbReference type="Proteomes" id="UP000654075">
    <property type="component" value="Unassembled WGS sequence"/>
</dbReference>
<feature type="compositionally biased region" description="Basic and acidic residues" evidence="1">
    <location>
        <begin position="489"/>
        <end position="509"/>
    </location>
</feature>
<sequence>MVLRDRLRLNPEGKGHMSATALRADPDSDRGATGIPANAAPFRGEAKRHLFAGRESKRHQTGSRNRNEQSAAVVQPSVNLCLRLKASEDPNVKSEPVNPWDNMTLEQETWKKEDKHQKDDKWKAEDKWQEDDQTTETWKEDQPAEQSWSESKGKDGWPAKKLDNAWSEGMETEKACRSAWDQKDRRQVVASPPELDAFVEVFVEGWDDLDQRAQRLLGELPKAVSHSDQERLLKQLSEKGQEVRNASGWIAKAATTCAQEQAWYSTDDKWKSTEEDDAWKKKSSWEDERNGPRHREPEPEPKKEDWSGWKEEKPQNWKAESWKDKTKKDDWSHSWEDATQKSGKDGVYVDPWKKQDNRTRFVFRGSQVTASCPDGSWGEEHGTVRGEKIQIWGMSGQLQEGGIYWSDQDCLWTFEEAPLPEQTRPQSSAPPARSEWREEQRGGSSSSSTSHDLRGSWPAGAEASKWDSRGDGKNDDESSPWDNLGESLDSQKKETERSPKWDTSSKETKSLGAEAEDPLWSHDPWAREGSQRPRPPERKAPTGQAPWKQDLPDAAASWSSNQRSTPAAFGQQERWPPEAEKQWPPEAEKQWEKPHQEPRGKLQLFRQLIDGGAFVRLEDLREVTSIDDGEEAESDLDEAEGEDVRIGDGDATWDGDKPVGRQECDRLTSGIEAEQSIALFPENDFLEHALQPASLLQPTLLEFSTGLVWLTGTMYFGSQSQKAHLRGTFCPPALFPIHCQLWFGSVPQRSIDALPVPFILIDIGSNLYASLCLNPIHHVFSPADTSFTIWMSASDLISFDDCSPAASCSRPRAETASTEIADGFSTSADLLDFDPLAAVTRFEASADQTCKVVFEVPQAVLAAFSAKPESSAGEGGSAGSPKAQCQRFLGTWRFKRDAGCTYVDFDSEFHVSQSEAGMRFAETRLGSDEAVGPLKSVGKWLEAALTSSSGEDLGAVRICEAEGMPDRLIRADRRPGAAAWEEEITAQLGLSHEEQAALMDLGVAKEIGRYQAESELEDVMTAMIGVGDA</sequence>
<evidence type="ECO:0000256" key="1">
    <source>
        <dbReference type="SAM" id="MobiDB-lite"/>
    </source>
</evidence>
<feature type="region of interest" description="Disordered" evidence="1">
    <location>
        <begin position="627"/>
        <end position="660"/>
    </location>
</feature>
<feature type="compositionally biased region" description="Basic and acidic residues" evidence="1">
    <location>
        <begin position="1"/>
        <end position="15"/>
    </location>
</feature>
<feature type="region of interest" description="Disordered" evidence="1">
    <location>
        <begin position="109"/>
        <end position="168"/>
    </location>
</feature>